<feature type="transmembrane region" description="Helical" evidence="1">
    <location>
        <begin position="613"/>
        <end position="639"/>
    </location>
</feature>
<keyword evidence="1" id="KW-0472">Membrane</keyword>
<dbReference type="InterPro" id="IPR019204">
    <property type="entry name" value="DUF2070_membrane"/>
</dbReference>
<dbReference type="EMBL" id="JBHSXN010000001">
    <property type="protein sequence ID" value="MFC6951333.1"/>
    <property type="molecule type" value="Genomic_DNA"/>
</dbReference>
<dbReference type="RefSeq" id="WP_336348368.1">
    <property type="nucleotide sequence ID" value="NZ_JAZAQL010000001.1"/>
</dbReference>
<evidence type="ECO:0000256" key="1">
    <source>
        <dbReference type="SAM" id="Phobius"/>
    </source>
</evidence>
<evidence type="ECO:0000259" key="2">
    <source>
        <dbReference type="Pfam" id="PF09843"/>
    </source>
</evidence>
<dbReference type="AlphaFoldDB" id="A0ABD5VCE3"/>
<organism evidence="3 4">
    <name type="scientific">Halorubellus litoreus</name>
    <dbReference type="NCBI Taxonomy" id="755308"/>
    <lineage>
        <taxon>Archaea</taxon>
        <taxon>Methanobacteriati</taxon>
        <taxon>Methanobacteriota</taxon>
        <taxon>Stenosarchaea group</taxon>
        <taxon>Halobacteria</taxon>
        <taxon>Halobacteriales</taxon>
        <taxon>Halorubellaceae</taxon>
        <taxon>Halorubellus</taxon>
    </lineage>
</organism>
<reference evidence="3 4" key="1">
    <citation type="journal article" date="2019" name="Int. J. Syst. Evol. Microbiol.">
        <title>The Global Catalogue of Microorganisms (GCM) 10K type strain sequencing project: providing services to taxonomists for standard genome sequencing and annotation.</title>
        <authorList>
            <consortium name="The Broad Institute Genomics Platform"/>
            <consortium name="The Broad Institute Genome Sequencing Center for Infectious Disease"/>
            <person name="Wu L."/>
            <person name="Ma J."/>
        </authorList>
    </citation>
    <scope>NUCLEOTIDE SEQUENCE [LARGE SCALE GENOMIC DNA]</scope>
    <source>
        <strain evidence="3 4">GX26</strain>
    </source>
</reference>
<evidence type="ECO:0000313" key="3">
    <source>
        <dbReference type="EMBL" id="MFC6951333.1"/>
    </source>
</evidence>
<sequence length="648" mass="68629">MTASQGDLASMSRFIFRAPRWYTSWTFAIVFGALIGFGAFGIDPTGSNFVTDAGLLVALNDAFEGVFFIGIPTILASAGTAWVDQRLGGQLSHNRAALLALLCEVIVVAFLVVGGAIALASETLGAGFVFDVLFLGLASIFALRLFVITAISRHRPLVAAIPASIQTVAAAGLLFVYSGTLYYLSTPEGGFPERTLAQSFLFRPEHAPVEISYAVVPADFVLLGAVCLLHGLAVVGFLYAIDRPWRTNMGVSVLDFVAGFIGHIAEGSTELEDFFEEVGEEAVVPVTVTSFRRMDGTEKARWVLPMIHPGPMGEIGGGNLPERVARESDGLAFPPHATAGHDFNLVTSREVDTIIDRAEAAYESIEYGRDATKSVRTVEGNAKVIGQAFDDGILLVSTHSPEFADDVDYAVGLSCASEARAGGFENVLLVDAHNCNNGLQGEDLGHVTPGSERSFDMMQASKGTAQALADADQHPLRLGTAWDETEWGPLDGIGPLGVRIAVTEVDDQLTAYVLVDGNNMEPGLRERILKALGDRVEDAEVMTTDTHIVNQVEASNQVGESIDEDALIAVIQDLADDAIDDLEPVEAGMATERATVTVFGNDRTETLASHANVMVSLGGALALLVTAGTVALSLLVVLLTSGTLGAFL</sequence>
<keyword evidence="1" id="KW-1133">Transmembrane helix</keyword>
<feature type="domain" description="DUF2070" evidence="2">
    <location>
        <begin position="9"/>
        <end position="632"/>
    </location>
</feature>
<gene>
    <name evidence="3" type="ORF">ACFQGB_00525</name>
</gene>
<keyword evidence="1" id="KW-0812">Transmembrane</keyword>
<keyword evidence="4" id="KW-1185">Reference proteome</keyword>
<feature type="transmembrane region" description="Helical" evidence="1">
    <location>
        <begin position="220"/>
        <end position="241"/>
    </location>
</feature>
<proteinExistence type="predicted"/>
<feature type="transmembrane region" description="Helical" evidence="1">
    <location>
        <begin position="159"/>
        <end position="184"/>
    </location>
</feature>
<feature type="transmembrane region" description="Helical" evidence="1">
    <location>
        <begin position="96"/>
        <end position="120"/>
    </location>
</feature>
<comment type="caution">
    <text evidence="3">The sequence shown here is derived from an EMBL/GenBank/DDBJ whole genome shotgun (WGS) entry which is preliminary data.</text>
</comment>
<name>A0ABD5VCE3_9EURY</name>
<feature type="transmembrane region" description="Helical" evidence="1">
    <location>
        <begin position="126"/>
        <end position="147"/>
    </location>
</feature>
<dbReference type="Proteomes" id="UP001596395">
    <property type="component" value="Unassembled WGS sequence"/>
</dbReference>
<feature type="transmembrane region" description="Helical" evidence="1">
    <location>
        <begin position="21"/>
        <end position="42"/>
    </location>
</feature>
<dbReference type="Pfam" id="PF09843">
    <property type="entry name" value="DUF2070"/>
    <property type="match status" value="1"/>
</dbReference>
<feature type="transmembrane region" description="Helical" evidence="1">
    <location>
        <begin position="62"/>
        <end position="84"/>
    </location>
</feature>
<evidence type="ECO:0000313" key="4">
    <source>
        <dbReference type="Proteomes" id="UP001596395"/>
    </source>
</evidence>
<protein>
    <submittedName>
        <fullName evidence="3">DUF2070 family protein</fullName>
    </submittedName>
</protein>
<accession>A0ABD5VCE3</accession>